<sequence>MVTKLIHPNYMNLHMKLHMNVHVESMALLFVSTHVPDLWLQFKDGLGGGDTDVDLCREEGSFGA</sequence>
<proteinExistence type="predicted"/>
<keyword evidence="2" id="KW-1185">Reference proteome</keyword>
<name>A0ABY7YQQ3_9HYPH</name>
<reference evidence="1 2" key="1">
    <citation type="submission" date="2023-02" db="EMBL/GenBank/DDBJ databases">
        <title>Devosia algicola sp. nov., isolated from the phycosphere of marine algae.</title>
        <authorList>
            <person name="Kim J.M."/>
            <person name="Lee J.K."/>
            <person name="Choi B.J."/>
            <person name="Bayburt H."/>
            <person name="Jeon C.O."/>
        </authorList>
    </citation>
    <scope>NUCLEOTIDE SEQUENCE [LARGE SCALE GENOMIC DNA]</scope>
    <source>
        <strain evidence="1 2">G20-9</strain>
    </source>
</reference>
<dbReference type="EMBL" id="CP118246">
    <property type="protein sequence ID" value="WDR03517.1"/>
    <property type="molecule type" value="Genomic_DNA"/>
</dbReference>
<dbReference type="RefSeq" id="WP_282219911.1">
    <property type="nucleotide sequence ID" value="NZ_CP118246.1"/>
</dbReference>
<accession>A0ABY7YQQ3</accession>
<protein>
    <submittedName>
        <fullName evidence="1">Uncharacterized protein</fullName>
    </submittedName>
</protein>
<organism evidence="1 2">
    <name type="scientific">Devosia algicola</name>
    <dbReference type="NCBI Taxonomy" id="3026418"/>
    <lineage>
        <taxon>Bacteria</taxon>
        <taxon>Pseudomonadati</taxon>
        <taxon>Pseudomonadota</taxon>
        <taxon>Alphaproteobacteria</taxon>
        <taxon>Hyphomicrobiales</taxon>
        <taxon>Devosiaceae</taxon>
        <taxon>Devosia</taxon>
    </lineage>
</organism>
<dbReference type="Proteomes" id="UP001220530">
    <property type="component" value="Chromosome"/>
</dbReference>
<evidence type="ECO:0000313" key="2">
    <source>
        <dbReference type="Proteomes" id="UP001220530"/>
    </source>
</evidence>
<gene>
    <name evidence="1" type="ORF">PSQ19_05340</name>
</gene>
<evidence type="ECO:0000313" key="1">
    <source>
        <dbReference type="EMBL" id="WDR03517.1"/>
    </source>
</evidence>